<name>A0ABQ9ILX8_9NEOP</name>
<dbReference type="InterPro" id="IPR012337">
    <property type="entry name" value="RNaseH-like_sf"/>
</dbReference>
<proteinExistence type="predicted"/>
<comment type="caution">
    <text evidence="2">The sequence shown here is derived from an EMBL/GenBank/DDBJ whole genome shotgun (WGS) entry which is preliminary data.</text>
</comment>
<feature type="domain" description="HAT C-terminal dimerisation" evidence="1">
    <location>
        <begin position="187"/>
        <end position="240"/>
    </location>
</feature>
<dbReference type="EMBL" id="JARBHB010000001">
    <property type="protein sequence ID" value="KAJ8897190.1"/>
    <property type="molecule type" value="Genomic_DNA"/>
</dbReference>
<dbReference type="Pfam" id="PF05699">
    <property type="entry name" value="Dimer_Tnp_hAT"/>
    <property type="match status" value="1"/>
</dbReference>
<accession>A0ABQ9ILX8</accession>
<reference evidence="2 3" key="1">
    <citation type="submission" date="2023-02" db="EMBL/GenBank/DDBJ databases">
        <title>LHISI_Scaffold_Assembly.</title>
        <authorList>
            <person name="Stuart O.P."/>
            <person name="Cleave R."/>
            <person name="Magrath M.J.L."/>
            <person name="Mikheyev A.S."/>
        </authorList>
    </citation>
    <scope>NUCLEOTIDE SEQUENCE [LARGE SCALE GENOMIC DNA]</scope>
    <source>
        <strain evidence="2">Daus_M_001</strain>
        <tissue evidence="2">Leg muscle</tissue>
    </source>
</reference>
<evidence type="ECO:0000313" key="2">
    <source>
        <dbReference type="EMBL" id="KAJ8897190.1"/>
    </source>
</evidence>
<dbReference type="PANTHER" id="PTHR45749:SF21">
    <property type="entry name" value="DUF4371 DOMAIN-CONTAINING PROTEIN"/>
    <property type="match status" value="1"/>
</dbReference>
<protein>
    <recommendedName>
        <fullName evidence="1">HAT C-terminal dimerisation domain-containing protein</fullName>
    </recommendedName>
</protein>
<dbReference type="PANTHER" id="PTHR45749">
    <property type="match status" value="1"/>
</dbReference>
<dbReference type="InterPro" id="IPR008906">
    <property type="entry name" value="HATC_C_dom"/>
</dbReference>
<organism evidence="2 3">
    <name type="scientific">Dryococelus australis</name>
    <dbReference type="NCBI Taxonomy" id="614101"/>
    <lineage>
        <taxon>Eukaryota</taxon>
        <taxon>Metazoa</taxon>
        <taxon>Ecdysozoa</taxon>
        <taxon>Arthropoda</taxon>
        <taxon>Hexapoda</taxon>
        <taxon>Insecta</taxon>
        <taxon>Pterygota</taxon>
        <taxon>Neoptera</taxon>
        <taxon>Polyneoptera</taxon>
        <taxon>Phasmatodea</taxon>
        <taxon>Verophasmatodea</taxon>
        <taxon>Anareolatae</taxon>
        <taxon>Phasmatidae</taxon>
        <taxon>Eurycanthinae</taxon>
        <taxon>Dryococelus</taxon>
    </lineage>
</organism>
<dbReference type="Proteomes" id="UP001159363">
    <property type="component" value="Chromosome 1"/>
</dbReference>
<sequence length="269" mass="30794">MSRHMKGAQAVISSKENRAIYIHCFSHSLNLALIHASSTNVLENVHTLVKYFNESAKRTAIFLNYKTDDGPTLAKKYYTVTYSLNIVNSQYETILSVLESLKSKESVANGLSALFEKTSIIEWEVENIRDQVLQICEHFERDLNVEMFRRQLAMLTELTAGRKINSVHDVLDSIRREQPQTRRLFSEVCTCLTLLLILPATSATAERTFSALRRLKTWLRSTMTQERLNHIAVLVVHRDLAKDVSNLDTANKFISSKESRKLVFGHIHI</sequence>
<gene>
    <name evidence="2" type="ORF">PR048_002536</name>
</gene>
<evidence type="ECO:0000259" key="1">
    <source>
        <dbReference type="Pfam" id="PF05699"/>
    </source>
</evidence>
<evidence type="ECO:0000313" key="3">
    <source>
        <dbReference type="Proteomes" id="UP001159363"/>
    </source>
</evidence>
<keyword evidence="3" id="KW-1185">Reference proteome</keyword>
<dbReference type="SUPFAM" id="SSF53098">
    <property type="entry name" value="Ribonuclease H-like"/>
    <property type="match status" value="1"/>
</dbReference>